<sequence>MHQFLIFQISFSDKAINSIFKKPESLFTRVRVRDALFDGLPIDCNVTDTAGIAVCNQIQKSHDEYMRRLSDTMFSFSIFGSMNATDSRQRSRVYRGLRNIQDVGRVTEYAGKRDIGVWGDGYCDRFRGTDGTVFPPCYDPRGRDSVVVYVPSFCREANIIYEAPSELKGIETLRYRTGVGLDWRQDPRVKCYSCEAGDAGAGEDSCLPRGVYDLYRCIKAPLVLTNPHFYDVDEVYASRVEGLEPEKERHAIFAD</sequence>
<comment type="subcellular location">
    <subcellularLocation>
        <location evidence="1">Cell membrane</location>
        <topology evidence="1">Multi-pass membrane protein</topology>
    </subcellularLocation>
</comment>
<gene>
    <name evidence="12" type="ORF">TKK_002592</name>
</gene>
<keyword evidence="8" id="KW-0472">Membrane</keyword>
<keyword evidence="13" id="KW-1185">Reference proteome</keyword>
<keyword evidence="7" id="KW-1133">Transmembrane helix</keyword>
<evidence type="ECO:0000256" key="6">
    <source>
        <dbReference type="ARBA" id="ARBA00022725"/>
    </source>
</evidence>
<keyword evidence="5" id="KW-0812">Transmembrane</keyword>
<evidence type="ECO:0000256" key="9">
    <source>
        <dbReference type="ARBA" id="ARBA00023157"/>
    </source>
</evidence>
<keyword evidence="4" id="KW-0716">Sensory transduction</keyword>
<dbReference type="GO" id="GO:0007608">
    <property type="term" value="P:sensory perception of smell"/>
    <property type="evidence" value="ECO:0007669"/>
    <property type="project" value="UniProtKB-KW"/>
</dbReference>
<dbReference type="GO" id="GO:0005886">
    <property type="term" value="C:plasma membrane"/>
    <property type="evidence" value="ECO:0007669"/>
    <property type="project" value="UniProtKB-SubCell"/>
</dbReference>
<keyword evidence="9" id="KW-1015">Disulfide bond</keyword>
<proteinExistence type="inferred from homology"/>
<evidence type="ECO:0000256" key="3">
    <source>
        <dbReference type="ARBA" id="ARBA00022475"/>
    </source>
</evidence>
<keyword evidence="3" id="KW-1003">Cell membrane</keyword>
<dbReference type="AlphaFoldDB" id="A0ABD2XIW2"/>
<evidence type="ECO:0000256" key="8">
    <source>
        <dbReference type="ARBA" id="ARBA00023136"/>
    </source>
</evidence>
<evidence type="ECO:0000256" key="4">
    <source>
        <dbReference type="ARBA" id="ARBA00022606"/>
    </source>
</evidence>
<name>A0ABD2XIW2_9HYME</name>
<evidence type="ECO:0000256" key="2">
    <source>
        <dbReference type="ARBA" id="ARBA00010532"/>
    </source>
</evidence>
<evidence type="ECO:0000256" key="11">
    <source>
        <dbReference type="ARBA" id="ARBA00023180"/>
    </source>
</evidence>
<keyword evidence="11" id="KW-0325">Glycoprotein</keyword>
<accession>A0ABD2XIW2</accession>
<organism evidence="12 13">
    <name type="scientific">Trichogramma kaykai</name>
    <dbReference type="NCBI Taxonomy" id="54128"/>
    <lineage>
        <taxon>Eukaryota</taxon>
        <taxon>Metazoa</taxon>
        <taxon>Ecdysozoa</taxon>
        <taxon>Arthropoda</taxon>
        <taxon>Hexapoda</taxon>
        <taxon>Insecta</taxon>
        <taxon>Pterygota</taxon>
        <taxon>Neoptera</taxon>
        <taxon>Endopterygota</taxon>
        <taxon>Hymenoptera</taxon>
        <taxon>Apocrita</taxon>
        <taxon>Proctotrupomorpha</taxon>
        <taxon>Chalcidoidea</taxon>
        <taxon>Trichogrammatidae</taxon>
        <taxon>Trichogramma</taxon>
    </lineage>
</organism>
<dbReference type="Pfam" id="PF01130">
    <property type="entry name" value="CD36"/>
    <property type="match status" value="1"/>
</dbReference>
<keyword evidence="10" id="KW-0675">Receptor</keyword>
<evidence type="ECO:0000256" key="7">
    <source>
        <dbReference type="ARBA" id="ARBA00022989"/>
    </source>
</evidence>
<dbReference type="Proteomes" id="UP001627154">
    <property type="component" value="Unassembled WGS sequence"/>
</dbReference>
<protein>
    <submittedName>
        <fullName evidence="12">Uncharacterized protein</fullName>
    </submittedName>
</protein>
<keyword evidence="6" id="KW-0552">Olfaction</keyword>
<dbReference type="InterPro" id="IPR002159">
    <property type="entry name" value="CD36_fam"/>
</dbReference>
<comment type="similarity">
    <text evidence="2">Belongs to the CD36 family.</text>
</comment>
<reference evidence="12 13" key="1">
    <citation type="journal article" date="2024" name="bioRxiv">
        <title>A reference genome for Trichogramma kaykai: A tiny desert-dwelling parasitoid wasp with competing sex-ratio distorters.</title>
        <authorList>
            <person name="Culotta J."/>
            <person name="Lindsey A.R."/>
        </authorList>
    </citation>
    <scope>NUCLEOTIDE SEQUENCE [LARGE SCALE GENOMIC DNA]</scope>
    <source>
        <strain evidence="12 13">KSX58</strain>
    </source>
</reference>
<dbReference type="EMBL" id="JBJJXI010000022">
    <property type="protein sequence ID" value="KAL3404943.1"/>
    <property type="molecule type" value="Genomic_DNA"/>
</dbReference>
<evidence type="ECO:0000256" key="5">
    <source>
        <dbReference type="ARBA" id="ARBA00022692"/>
    </source>
</evidence>
<evidence type="ECO:0000313" key="13">
    <source>
        <dbReference type="Proteomes" id="UP001627154"/>
    </source>
</evidence>
<evidence type="ECO:0000256" key="10">
    <source>
        <dbReference type="ARBA" id="ARBA00023170"/>
    </source>
</evidence>
<dbReference type="PANTHER" id="PTHR11923:SF69">
    <property type="entry name" value="SENSORY NEURON MEMBRANE PROTEIN 1"/>
    <property type="match status" value="1"/>
</dbReference>
<evidence type="ECO:0000313" key="12">
    <source>
        <dbReference type="EMBL" id="KAL3404943.1"/>
    </source>
</evidence>
<evidence type="ECO:0000256" key="1">
    <source>
        <dbReference type="ARBA" id="ARBA00004651"/>
    </source>
</evidence>
<comment type="caution">
    <text evidence="12">The sequence shown here is derived from an EMBL/GenBank/DDBJ whole genome shotgun (WGS) entry which is preliminary data.</text>
</comment>
<dbReference type="PANTHER" id="PTHR11923">
    <property type="entry name" value="SCAVENGER RECEPTOR CLASS B TYPE-1 SR-B1"/>
    <property type="match status" value="1"/>
</dbReference>